<dbReference type="Pfam" id="PF10551">
    <property type="entry name" value="MULE"/>
    <property type="match status" value="1"/>
</dbReference>
<feature type="region of interest" description="Disordered" evidence="2">
    <location>
        <begin position="549"/>
        <end position="579"/>
    </location>
</feature>
<dbReference type="GO" id="GO:0008270">
    <property type="term" value="F:zinc ion binding"/>
    <property type="evidence" value="ECO:0007669"/>
    <property type="project" value="UniProtKB-KW"/>
</dbReference>
<feature type="compositionally biased region" description="Polar residues" evidence="2">
    <location>
        <begin position="567"/>
        <end position="579"/>
    </location>
</feature>
<keyword evidence="1" id="KW-0863">Zinc-finger</keyword>
<dbReference type="PANTHER" id="PTHR35385:SF2">
    <property type="entry name" value="PROTEIN B, PUTATIVE-RELATED"/>
    <property type="match status" value="1"/>
</dbReference>
<evidence type="ECO:0000259" key="3">
    <source>
        <dbReference type="PROSITE" id="PS50966"/>
    </source>
</evidence>
<dbReference type="OrthoDB" id="6630577at2759"/>
<reference evidence="4 5" key="1">
    <citation type="submission" date="2019-08" db="EMBL/GenBank/DDBJ databases">
        <title>Whole genome of Aphis craccivora.</title>
        <authorList>
            <person name="Voronova N.V."/>
            <person name="Shulinski R.S."/>
            <person name="Bandarenka Y.V."/>
            <person name="Zhorov D.G."/>
            <person name="Warner D."/>
        </authorList>
    </citation>
    <scope>NUCLEOTIDE SEQUENCE [LARGE SCALE GENOMIC DNA]</scope>
    <source>
        <strain evidence="4">180601</strain>
        <tissue evidence="4">Whole Body</tissue>
    </source>
</reference>
<accession>A0A6G0YRF2</accession>
<keyword evidence="1" id="KW-0479">Metal-binding</keyword>
<dbReference type="Proteomes" id="UP000478052">
    <property type="component" value="Unassembled WGS sequence"/>
</dbReference>
<name>A0A6G0YRF2_APHCR</name>
<dbReference type="PANTHER" id="PTHR35385">
    <property type="entry name" value="PROTEIN B, PUTATIVE-RELATED-RELATED"/>
    <property type="match status" value="1"/>
</dbReference>
<evidence type="ECO:0000256" key="1">
    <source>
        <dbReference type="PROSITE-ProRule" id="PRU00325"/>
    </source>
</evidence>
<evidence type="ECO:0000313" key="5">
    <source>
        <dbReference type="Proteomes" id="UP000478052"/>
    </source>
</evidence>
<dbReference type="PROSITE" id="PS50966">
    <property type="entry name" value="ZF_SWIM"/>
    <property type="match status" value="1"/>
</dbReference>
<feature type="region of interest" description="Disordered" evidence="2">
    <location>
        <begin position="496"/>
        <end position="523"/>
    </location>
</feature>
<sequence>MMTSLKEAVEEYNIECNSDMAAIKVLEDQNFAIAIQTPLMKRISCGFDECGEILFIDASGNIDRFGCKVFMIYSNSCAGGLPIGTIILTSESTSVITEGLELWKKLLLPGALAGRSEKGPKLFMSDDSAAERSALNKVFPESTLLLCIFHILQAAWRYLWDSNHGVPLLHRQALYSLVKEMIYSKNSEELTNKFNAALQNNLAKKYPKFISYLNTLYNRKEQWALCFRKGLLTRGQNTNNISEAGMKIIKDVILERTKAYSPVQLFFFIVNELEAFYEMKLFDIAANRPPQYLKNKFNISKSEKDNLEYKQIDNTLIFEVKNKHKQTEYNVDLDLGICSCPQGNTGFPCKHQIVIALDLKMDLNLCLPTTEEIRKKIHIIASGNSDIKNGWYGSANDETKCVTNNVNENAHTSSITQTTENNKIQCIADSQDISQSYDQVMNDFNDAIEKMKSAFDSDKEYFLPSIKSFVNSFQNNVKTHASLSSAMQTFGKYSGINPNSKKPKLMGNKQIGTQPTARSRTTQIGGRKNLAAGRNPKWKRVSEHGYTQKLKSSHLPQIKRKPFNPEQFPSKTPKTPHSLSYCIETNKTLGATP</sequence>
<keyword evidence="5" id="KW-1185">Reference proteome</keyword>
<comment type="caution">
    <text evidence="4">The sequence shown here is derived from an EMBL/GenBank/DDBJ whole genome shotgun (WGS) entry which is preliminary data.</text>
</comment>
<protein>
    <submittedName>
        <fullName evidence="4">SWIM-type domain-containing protein</fullName>
    </submittedName>
</protein>
<organism evidence="4 5">
    <name type="scientific">Aphis craccivora</name>
    <name type="common">Cowpea aphid</name>
    <dbReference type="NCBI Taxonomy" id="307492"/>
    <lineage>
        <taxon>Eukaryota</taxon>
        <taxon>Metazoa</taxon>
        <taxon>Ecdysozoa</taxon>
        <taxon>Arthropoda</taxon>
        <taxon>Hexapoda</taxon>
        <taxon>Insecta</taxon>
        <taxon>Pterygota</taxon>
        <taxon>Neoptera</taxon>
        <taxon>Paraneoptera</taxon>
        <taxon>Hemiptera</taxon>
        <taxon>Sternorrhyncha</taxon>
        <taxon>Aphidomorpha</taxon>
        <taxon>Aphidoidea</taxon>
        <taxon>Aphididae</taxon>
        <taxon>Aphidini</taxon>
        <taxon>Aphis</taxon>
        <taxon>Aphis</taxon>
    </lineage>
</organism>
<dbReference type="AlphaFoldDB" id="A0A6G0YRF2"/>
<dbReference type="InterPro" id="IPR018289">
    <property type="entry name" value="MULE_transposase_dom"/>
</dbReference>
<evidence type="ECO:0000313" key="4">
    <source>
        <dbReference type="EMBL" id="KAF0760205.1"/>
    </source>
</evidence>
<dbReference type="EMBL" id="VUJU01002754">
    <property type="protein sequence ID" value="KAF0760205.1"/>
    <property type="molecule type" value="Genomic_DNA"/>
</dbReference>
<gene>
    <name evidence="4" type="ORF">FWK35_00011111</name>
</gene>
<evidence type="ECO:0000256" key="2">
    <source>
        <dbReference type="SAM" id="MobiDB-lite"/>
    </source>
</evidence>
<keyword evidence="1" id="KW-0862">Zinc</keyword>
<dbReference type="InterPro" id="IPR007527">
    <property type="entry name" value="Znf_SWIM"/>
</dbReference>
<feature type="compositionally biased region" description="Polar residues" evidence="2">
    <location>
        <begin position="510"/>
        <end position="523"/>
    </location>
</feature>
<feature type="domain" description="SWIM-type" evidence="3">
    <location>
        <begin position="329"/>
        <end position="360"/>
    </location>
</feature>
<proteinExistence type="predicted"/>